<keyword evidence="4" id="KW-0131">Cell cycle</keyword>
<dbReference type="InterPro" id="IPR057337">
    <property type="entry name" value="Sororin_C"/>
</dbReference>
<feature type="compositionally biased region" description="Low complexity" evidence="6">
    <location>
        <begin position="49"/>
        <end position="61"/>
    </location>
</feature>
<comment type="caution">
    <text evidence="8">The sequence shown here is derived from an EMBL/GenBank/DDBJ whole genome shotgun (WGS) entry which is preliminary data.</text>
</comment>
<sequence length="322" mass="35490">MEVRGLEDVRLRPSRKALANLTNSSFFRSSALPNPVKPKHTSRTKQEYSIPKSSVSSSGSSDPKHDRAGDSYILNNSASSFSVSGASIHEEDGVLSIKRDKRCVFKKRNVNEKRIERNQDVAAKATLSCPSLAKTERLKYMPTVKQNDGSKYEMCSYTCQKKRKRCTGASGKNKFTKTMEGPLQDFIQKQRAYFAEVDAFELPEEVASESELDGSTLTSNADCPHRGPTDIPYQGISTVPRVTTFQQRSLSFPFCAEPWILTTDTSDLRICAASPDRDFSVDFGPSTSHGSLGPAISLATVDGRLVASSISEIRATRHRSSD</sequence>
<dbReference type="Pfam" id="PF25220">
    <property type="entry name" value="Sororin_C"/>
    <property type="match status" value="1"/>
</dbReference>
<evidence type="ECO:0000313" key="9">
    <source>
        <dbReference type="Proteomes" id="UP000639772"/>
    </source>
</evidence>
<proteinExistence type="inferred from homology"/>
<gene>
    <name evidence="8" type="ORF">HPP92_011674</name>
</gene>
<dbReference type="AlphaFoldDB" id="A0A835R188"/>
<evidence type="ECO:0000256" key="4">
    <source>
        <dbReference type="ARBA" id="ARBA00023306"/>
    </source>
</evidence>
<evidence type="ECO:0000256" key="1">
    <source>
        <dbReference type="ARBA" id="ARBA00022618"/>
    </source>
</evidence>
<dbReference type="GO" id="GO:0005634">
    <property type="term" value="C:nucleus"/>
    <property type="evidence" value="ECO:0007669"/>
    <property type="project" value="UniProtKB-SubCell"/>
</dbReference>
<dbReference type="PANTHER" id="PTHR35740:SF1">
    <property type="entry name" value="OS12G0111700 PROTEIN"/>
    <property type="match status" value="1"/>
</dbReference>
<evidence type="ECO:0000256" key="3">
    <source>
        <dbReference type="ARBA" id="ARBA00023242"/>
    </source>
</evidence>
<evidence type="ECO:0000313" key="8">
    <source>
        <dbReference type="EMBL" id="KAG0483590.1"/>
    </source>
</evidence>
<dbReference type="OrthoDB" id="1903589at2759"/>
<keyword evidence="2" id="KW-0498">Mitosis</keyword>
<evidence type="ECO:0000259" key="7">
    <source>
        <dbReference type="Pfam" id="PF25220"/>
    </source>
</evidence>
<feature type="region of interest" description="Disordered" evidence="6">
    <location>
        <begin position="27"/>
        <end position="72"/>
    </location>
</feature>
<accession>A0A835R188</accession>
<protein>
    <recommendedName>
        <fullName evidence="7">Sororin C-terminal region domain-containing protein</fullName>
    </recommendedName>
</protein>
<reference evidence="8 9" key="1">
    <citation type="journal article" date="2020" name="Nat. Food">
        <title>A phased Vanilla planifolia genome enables genetic improvement of flavour and production.</title>
        <authorList>
            <person name="Hasing T."/>
            <person name="Tang H."/>
            <person name="Brym M."/>
            <person name="Khazi F."/>
            <person name="Huang T."/>
            <person name="Chambers A.H."/>
        </authorList>
    </citation>
    <scope>NUCLEOTIDE SEQUENCE [LARGE SCALE GENOMIC DNA]</scope>
    <source>
        <tissue evidence="8">Leaf</tissue>
    </source>
</reference>
<evidence type="ECO:0000256" key="2">
    <source>
        <dbReference type="ARBA" id="ARBA00022776"/>
    </source>
</evidence>
<dbReference type="EMBL" id="JADCNM010000005">
    <property type="protein sequence ID" value="KAG0483590.1"/>
    <property type="molecule type" value="Genomic_DNA"/>
</dbReference>
<feature type="domain" description="Sororin C-terminal region" evidence="7">
    <location>
        <begin position="183"/>
        <end position="205"/>
    </location>
</feature>
<dbReference type="GO" id="GO:0051301">
    <property type="term" value="P:cell division"/>
    <property type="evidence" value="ECO:0007669"/>
    <property type="project" value="UniProtKB-KW"/>
</dbReference>
<keyword evidence="3" id="KW-0539">Nucleus</keyword>
<comment type="similarity">
    <text evidence="5">Belongs to the sororin family.</text>
</comment>
<evidence type="ECO:0000256" key="6">
    <source>
        <dbReference type="SAM" id="MobiDB-lite"/>
    </source>
</evidence>
<organism evidence="8 9">
    <name type="scientific">Vanilla planifolia</name>
    <name type="common">Vanilla</name>
    <dbReference type="NCBI Taxonomy" id="51239"/>
    <lineage>
        <taxon>Eukaryota</taxon>
        <taxon>Viridiplantae</taxon>
        <taxon>Streptophyta</taxon>
        <taxon>Embryophyta</taxon>
        <taxon>Tracheophyta</taxon>
        <taxon>Spermatophyta</taxon>
        <taxon>Magnoliopsida</taxon>
        <taxon>Liliopsida</taxon>
        <taxon>Asparagales</taxon>
        <taxon>Orchidaceae</taxon>
        <taxon>Vanilloideae</taxon>
        <taxon>Vanilleae</taxon>
        <taxon>Vanilla</taxon>
    </lineage>
</organism>
<dbReference type="PANTHER" id="PTHR35740">
    <property type="entry name" value="OS12G0111700 PROTEIN"/>
    <property type="match status" value="1"/>
</dbReference>
<evidence type="ECO:0000256" key="5">
    <source>
        <dbReference type="ARBA" id="ARBA00093465"/>
    </source>
</evidence>
<dbReference type="Proteomes" id="UP000639772">
    <property type="component" value="Unassembled WGS sequence"/>
</dbReference>
<name>A0A835R188_VANPL</name>
<keyword evidence="1" id="KW-0132">Cell division</keyword>